<dbReference type="SUPFAM" id="SSF47592">
    <property type="entry name" value="SWIB/MDM2 domain"/>
    <property type="match status" value="1"/>
</dbReference>
<feature type="region of interest" description="Disordered" evidence="1">
    <location>
        <begin position="19"/>
        <end position="43"/>
    </location>
</feature>
<name>A0A8B8ZZ38_PHODC</name>
<dbReference type="Proteomes" id="UP000228380">
    <property type="component" value="Chromosome 2"/>
</dbReference>
<dbReference type="InterPro" id="IPR036885">
    <property type="entry name" value="SWIB_MDM2_dom_sf"/>
</dbReference>
<dbReference type="OrthoDB" id="10251073at2759"/>
<gene>
    <name evidence="4" type="primary">LOC103718563</name>
</gene>
<dbReference type="InterPro" id="IPR003121">
    <property type="entry name" value="SWIB_MDM2_domain"/>
</dbReference>
<dbReference type="Gene3D" id="1.10.245.10">
    <property type="entry name" value="SWIB/MDM2 domain"/>
    <property type="match status" value="1"/>
</dbReference>
<dbReference type="Pfam" id="PF02201">
    <property type="entry name" value="SWIB"/>
    <property type="match status" value="1"/>
</dbReference>
<protein>
    <submittedName>
        <fullName evidence="4">Uncharacterized protein LOC103718563 isoform X1</fullName>
    </submittedName>
</protein>
<evidence type="ECO:0000313" key="3">
    <source>
        <dbReference type="Proteomes" id="UP000228380"/>
    </source>
</evidence>
<proteinExistence type="predicted"/>
<reference evidence="3" key="1">
    <citation type="journal article" date="2019" name="Nat. Commun.">
        <title>Genome-wide association mapping of date palm fruit traits.</title>
        <authorList>
            <person name="Hazzouri K.M."/>
            <person name="Gros-Balthazard M."/>
            <person name="Flowers J.M."/>
            <person name="Copetti D."/>
            <person name="Lemansour A."/>
            <person name="Lebrun M."/>
            <person name="Masmoudi K."/>
            <person name="Ferrand S."/>
            <person name="Dhar M.I."/>
            <person name="Fresquez Z.A."/>
            <person name="Rosas U."/>
            <person name="Zhang J."/>
            <person name="Talag J."/>
            <person name="Lee S."/>
            <person name="Kudrna D."/>
            <person name="Powell R.F."/>
            <person name="Leitch I.J."/>
            <person name="Krueger R.R."/>
            <person name="Wing R.A."/>
            <person name="Amiri K.M.A."/>
            <person name="Purugganan M.D."/>
        </authorList>
    </citation>
    <scope>NUCLEOTIDE SEQUENCE [LARGE SCALE GENOMIC DNA]</scope>
    <source>
        <strain evidence="3">cv. Khalas</strain>
    </source>
</reference>
<evidence type="ECO:0000313" key="4">
    <source>
        <dbReference type="RefSeq" id="XP_038979581.1"/>
    </source>
</evidence>
<dbReference type="RefSeq" id="XP_038979581.1">
    <property type="nucleotide sequence ID" value="XM_039123653.1"/>
</dbReference>
<organism evidence="3 4">
    <name type="scientific">Phoenix dactylifera</name>
    <name type="common">Date palm</name>
    <dbReference type="NCBI Taxonomy" id="42345"/>
    <lineage>
        <taxon>Eukaryota</taxon>
        <taxon>Viridiplantae</taxon>
        <taxon>Streptophyta</taxon>
        <taxon>Embryophyta</taxon>
        <taxon>Tracheophyta</taxon>
        <taxon>Spermatophyta</taxon>
        <taxon>Magnoliopsida</taxon>
        <taxon>Liliopsida</taxon>
        <taxon>Arecaceae</taxon>
        <taxon>Coryphoideae</taxon>
        <taxon>Phoeniceae</taxon>
        <taxon>Phoenix</taxon>
    </lineage>
</organism>
<reference evidence="4" key="2">
    <citation type="submission" date="2025-08" db="UniProtKB">
        <authorList>
            <consortium name="RefSeq"/>
        </authorList>
    </citation>
    <scope>IDENTIFICATION</scope>
    <source>
        <tissue evidence="4">Young leaves</tissue>
    </source>
</reference>
<keyword evidence="3" id="KW-1185">Reference proteome</keyword>
<evidence type="ECO:0000259" key="2">
    <source>
        <dbReference type="Pfam" id="PF02201"/>
    </source>
</evidence>
<sequence>MSRVFGGCRALMGAARAGTKAAAAPSAGTSAAKPRNTTGILKPLPVSPAMRKFVGAPEISRAEAVKKIWDHIKLNQLQHATFGVVRFRRDFEVGAAPCMDPAWHLRLKTWPVGMDSREPN</sequence>
<accession>A0A8B8ZZ38</accession>
<dbReference type="PANTHER" id="PTHR13844">
    <property type="entry name" value="SWI/SNF-RELATED MATRIX-ASSOCIATED ACTIN-DEPENDENT REGULATOR OF CHROMATIN SUBFAMILY D"/>
    <property type="match status" value="1"/>
</dbReference>
<evidence type="ECO:0000256" key="1">
    <source>
        <dbReference type="SAM" id="MobiDB-lite"/>
    </source>
</evidence>
<feature type="domain" description="DM2" evidence="2">
    <location>
        <begin position="42"/>
        <end position="79"/>
    </location>
</feature>
<dbReference type="AlphaFoldDB" id="A0A8B8ZZ38"/>
<dbReference type="CDD" id="cd10567">
    <property type="entry name" value="SWIB-MDM2_like"/>
    <property type="match status" value="1"/>
</dbReference>
<dbReference type="GeneID" id="103718563"/>
<feature type="compositionally biased region" description="Low complexity" evidence="1">
    <location>
        <begin position="19"/>
        <end position="34"/>
    </location>
</feature>